<sequence>MPGHAVLRTNHDAARLINVGGAPHGVGQNGLQLLARLVQLRKGLPHVGNLQERRGEPGEVGDRVLKLRKRNRTKLEHLRGLASLERLQDAAQRQHQQVPVGEQQPVLDQLAHELRRDGQLPHRVLGEVPALGEEDLQHPAKDLVVARPGRAGLHVAQQLDHLVAGHDAHVEVVVVPVHQLVRRHTLRVVGLVRRRLRRLAGCVGRNHHGLPRPERRVVSLLTRTLWRWAGQPSLTLIIPVAWTCPAGANTGRHTATVHTGFTVKDFVCTLANPQQINKLGTITCDDTPHSLPSCSTTQGGSRQAISVQTLLPGFHPPGRAKMVCIALFARGSRPGPLALSAFLVLRRGLRLLRLAPH</sequence>
<gene>
    <name evidence="1" type="ORF">BcabD6B2_48340</name>
</gene>
<keyword evidence="2" id="KW-1185">Reference proteome</keyword>
<dbReference type="GeneID" id="94196880"/>
<reference evidence="1 2" key="1">
    <citation type="submission" date="2021-06" db="EMBL/GenBank/DDBJ databases">
        <title>Genome sequence of Babesia caballi.</title>
        <authorList>
            <person name="Yamagishi J."/>
            <person name="Kidaka T."/>
            <person name="Ochi A."/>
        </authorList>
    </citation>
    <scope>NUCLEOTIDE SEQUENCE [LARGE SCALE GENOMIC DNA]</scope>
    <source>
        <strain evidence="1">USDA-D6B2</strain>
    </source>
</reference>
<evidence type="ECO:0000313" key="1">
    <source>
        <dbReference type="EMBL" id="GIX65399.1"/>
    </source>
</evidence>
<comment type="caution">
    <text evidence="1">The sequence shown here is derived from an EMBL/GenBank/DDBJ whole genome shotgun (WGS) entry which is preliminary data.</text>
</comment>
<dbReference type="GO" id="GO:0008483">
    <property type="term" value="F:transaminase activity"/>
    <property type="evidence" value="ECO:0007669"/>
    <property type="project" value="UniProtKB-KW"/>
</dbReference>
<dbReference type="RefSeq" id="XP_067717468.1">
    <property type="nucleotide sequence ID" value="XM_067861367.1"/>
</dbReference>
<keyword evidence="1" id="KW-0808">Transferase</keyword>
<accession>A0AAV4M3I9</accession>
<name>A0AAV4M3I9_BABCB</name>
<protein>
    <submittedName>
        <fullName evidence="1">DegT/DnrJ/EryC1/StrS family aminotransferase</fullName>
    </submittedName>
</protein>
<dbReference type="AlphaFoldDB" id="A0AAV4M3I9"/>
<evidence type="ECO:0000313" key="2">
    <source>
        <dbReference type="Proteomes" id="UP001497744"/>
    </source>
</evidence>
<organism evidence="1 2">
    <name type="scientific">Babesia caballi</name>
    <dbReference type="NCBI Taxonomy" id="5871"/>
    <lineage>
        <taxon>Eukaryota</taxon>
        <taxon>Sar</taxon>
        <taxon>Alveolata</taxon>
        <taxon>Apicomplexa</taxon>
        <taxon>Aconoidasida</taxon>
        <taxon>Piroplasmida</taxon>
        <taxon>Babesiidae</taxon>
        <taxon>Babesia</taxon>
    </lineage>
</organism>
<keyword evidence="1" id="KW-0032">Aminotransferase</keyword>
<dbReference type="Proteomes" id="UP001497744">
    <property type="component" value="Unassembled WGS sequence"/>
</dbReference>
<proteinExistence type="predicted"/>
<dbReference type="EMBL" id="BPLF01000004">
    <property type="protein sequence ID" value="GIX65399.1"/>
    <property type="molecule type" value="Genomic_DNA"/>
</dbReference>